<dbReference type="EMBL" id="RDQH01000342">
    <property type="protein sequence ID" value="RXH70480.1"/>
    <property type="molecule type" value="Genomic_DNA"/>
</dbReference>
<comment type="caution">
    <text evidence="2">The sequence shown here is derived from an EMBL/GenBank/DDBJ whole genome shotgun (WGS) entry which is preliminary data.</text>
</comment>
<protein>
    <submittedName>
        <fullName evidence="2">Uncharacterized protein</fullName>
    </submittedName>
</protein>
<evidence type="ECO:0000313" key="3">
    <source>
        <dbReference type="Proteomes" id="UP000290289"/>
    </source>
</evidence>
<sequence>MSHPGPGVTSRPGPLPHSGLDSAVARYHPHGFVYKNSHENFPMGHLSWDCSRTNSLNFGVSMKLEASELPKGLMLGRDENIHIRLT</sequence>
<proteinExistence type="predicted"/>
<evidence type="ECO:0000256" key="1">
    <source>
        <dbReference type="SAM" id="MobiDB-lite"/>
    </source>
</evidence>
<dbReference type="AlphaFoldDB" id="A0A498HID2"/>
<gene>
    <name evidence="2" type="ORF">DVH24_013226</name>
</gene>
<name>A0A498HID2_MALDO</name>
<evidence type="ECO:0000313" key="2">
    <source>
        <dbReference type="EMBL" id="RXH70480.1"/>
    </source>
</evidence>
<feature type="region of interest" description="Disordered" evidence="1">
    <location>
        <begin position="1"/>
        <end position="22"/>
    </location>
</feature>
<accession>A0A498HID2</accession>
<reference evidence="2 3" key="1">
    <citation type="submission" date="2018-10" db="EMBL/GenBank/DDBJ databases">
        <title>A high-quality apple genome assembly.</title>
        <authorList>
            <person name="Hu J."/>
        </authorList>
    </citation>
    <scope>NUCLEOTIDE SEQUENCE [LARGE SCALE GENOMIC DNA]</scope>
    <source>
        <strain evidence="3">cv. HFTH1</strain>
        <tissue evidence="2">Young leaf</tissue>
    </source>
</reference>
<organism evidence="2 3">
    <name type="scientific">Malus domestica</name>
    <name type="common">Apple</name>
    <name type="synonym">Pyrus malus</name>
    <dbReference type="NCBI Taxonomy" id="3750"/>
    <lineage>
        <taxon>Eukaryota</taxon>
        <taxon>Viridiplantae</taxon>
        <taxon>Streptophyta</taxon>
        <taxon>Embryophyta</taxon>
        <taxon>Tracheophyta</taxon>
        <taxon>Spermatophyta</taxon>
        <taxon>Magnoliopsida</taxon>
        <taxon>eudicotyledons</taxon>
        <taxon>Gunneridae</taxon>
        <taxon>Pentapetalae</taxon>
        <taxon>rosids</taxon>
        <taxon>fabids</taxon>
        <taxon>Rosales</taxon>
        <taxon>Rosaceae</taxon>
        <taxon>Amygdaloideae</taxon>
        <taxon>Maleae</taxon>
        <taxon>Malus</taxon>
    </lineage>
</organism>
<dbReference type="Proteomes" id="UP000290289">
    <property type="component" value="Chromosome 16"/>
</dbReference>
<keyword evidence="3" id="KW-1185">Reference proteome</keyword>